<gene>
    <name evidence="2" type="ORF">UFOPK3164_01413</name>
    <name evidence="3" type="ORF">UFOPK3427_01162</name>
    <name evidence="4" type="ORF">UFOPK4112_00979</name>
</gene>
<protein>
    <submittedName>
        <fullName evidence="3">Unannotated protein</fullName>
    </submittedName>
</protein>
<accession>A0A6J7E073</accession>
<evidence type="ECO:0000313" key="4">
    <source>
        <dbReference type="EMBL" id="CAB5022018.1"/>
    </source>
</evidence>
<keyword evidence="1" id="KW-1133">Transmembrane helix</keyword>
<name>A0A6J7E073_9ZZZZ</name>
<evidence type="ECO:0000313" key="2">
    <source>
        <dbReference type="EMBL" id="CAB4833088.1"/>
    </source>
</evidence>
<feature type="transmembrane region" description="Helical" evidence="1">
    <location>
        <begin position="12"/>
        <end position="39"/>
    </location>
</feature>
<evidence type="ECO:0000256" key="1">
    <source>
        <dbReference type="SAM" id="Phobius"/>
    </source>
</evidence>
<dbReference type="EMBL" id="CAFBLT010000001">
    <property type="protein sequence ID" value="CAB4876462.1"/>
    <property type="molecule type" value="Genomic_DNA"/>
</dbReference>
<sequence length="70" mass="7811">MTQQRSWMVRVYDAVFDFLIGDDWVLAVGTVVTLGIAALVSLVMASWWVIVLGVPLTLVYSLSRALQLKK</sequence>
<dbReference type="EMBL" id="CAFBPM010000008">
    <property type="protein sequence ID" value="CAB5022018.1"/>
    <property type="molecule type" value="Genomic_DNA"/>
</dbReference>
<dbReference type="EMBL" id="CAFABE010000083">
    <property type="protein sequence ID" value="CAB4833088.1"/>
    <property type="molecule type" value="Genomic_DNA"/>
</dbReference>
<dbReference type="AlphaFoldDB" id="A0A6J7E073"/>
<keyword evidence="1" id="KW-0812">Transmembrane</keyword>
<reference evidence="3" key="1">
    <citation type="submission" date="2020-05" db="EMBL/GenBank/DDBJ databases">
        <authorList>
            <person name="Chiriac C."/>
            <person name="Salcher M."/>
            <person name="Ghai R."/>
            <person name="Kavagutti S V."/>
        </authorList>
    </citation>
    <scope>NUCLEOTIDE SEQUENCE</scope>
</reference>
<proteinExistence type="predicted"/>
<organism evidence="3">
    <name type="scientific">freshwater metagenome</name>
    <dbReference type="NCBI Taxonomy" id="449393"/>
    <lineage>
        <taxon>unclassified sequences</taxon>
        <taxon>metagenomes</taxon>
        <taxon>ecological metagenomes</taxon>
    </lineage>
</organism>
<keyword evidence="1" id="KW-0472">Membrane</keyword>
<feature type="transmembrane region" description="Helical" evidence="1">
    <location>
        <begin position="45"/>
        <end position="63"/>
    </location>
</feature>
<evidence type="ECO:0000313" key="3">
    <source>
        <dbReference type="EMBL" id="CAB4876462.1"/>
    </source>
</evidence>